<comment type="catalytic activity">
    <reaction evidence="10">
        <text>[phosphate](n) + H2O = [phosphate](n-1) + phosphate + H(+)</text>
        <dbReference type="Rhea" id="RHEA:21528"/>
        <dbReference type="Rhea" id="RHEA-COMP:9859"/>
        <dbReference type="Rhea" id="RHEA-COMP:14279"/>
        <dbReference type="ChEBI" id="CHEBI:15377"/>
        <dbReference type="ChEBI" id="CHEBI:15378"/>
        <dbReference type="ChEBI" id="CHEBI:16838"/>
        <dbReference type="ChEBI" id="CHEBI:43474"/>
        <dbReference type="EC" id="3.6.1.11"/>
    </reaction>
</comment>
<gene>
    <name evidence="13" type="primary">ppx</name>
    <name evidence="13" type="ORF">ACFFLH_08455</name>
</gene>
<evidence type="ECO:0000313" key="13">
    <source>
        <dbReference type="EMBL" id="MFB9886438.1"/>
    </source>
</evidence>
<comment type="cofactor">
    <cofactor evidence="1">
        <name>Mg(2+)</name>
        <dbReference type="ChEBI" id="CHEBI:18420"/>
    </cofactor>
</comment>
<dbReference type="CDD" id="cd24053">
    <property type="entry name" value="ASKHA_NBD_EcPPX-GppA-like"/>
    <property type="match status" value="1"/>
</dbReference>
<evidence type="ECO:0000313" key="14">
    <source>
        <dbReference type="Proteomes" id="UP001589628"/>
    </source>
</evidence>
<comment type="similarity">
    <text evidence="3">Belongs to the GppA/Ppx family.</text>
</comment>
<dbReference type="Gene3D" id="3.30.420.40">
    <property type="match status" value="1"/>
</dbReference>
<organism evidence="13 14">
    <name type="scientific">Balneatrix alpica</name>
    <dbReference type="NCBI Taxonomy" id="75684"/>
    <lineage>
        <taxon>Bacteria</taxon>
        <taxon>Pseudomonadati</taxon>
        <taxon>Pseudomonadota</taxon>
        <taxon>Gammaproteobacteria</taxon>
        <taxon>Oceanospirillales</taxon>
        <taxon>Balneatrichaceae</taxon>
        <taxon>Balneatrix</taxon>
    </lineage>
</organism>
<evidence type="ECO:0000256" key="3">
    <source>
        <dbReference type="ARBA" id="ARBA00007125"/>
    </source>
</evidence>
<dbReference type="InterPro" id="IPR003695">
    <property type="entry name" value="Ppx_GppA_N"/>
</dbReference>
<evidence type="ECO:0000256" key="5">
    <source>
        <dbReference type="ARBA" id="ARBA00012451"/>
    </source>
</evidence>
<keyword evidence="8 13" id="KW-0378">Hydrolase</keyword>
<dbReference type="RefSeq" id="WP_027311886.1">
    <property type="nucleotide sequence ID" value="NZ_JAUESS010000003.1"/>
</dbReference>
<dbReference type="Pfam" id="PF02541">
    <property type="entry name" value="Ppx-GppA"/>
    <property type="match status" value="1"/>
</dbReference>
<keyword evidence="7" id="KW-1003">Cell membrane</keyword>
<name>A0ABV5ZCV7_9GAMM</name>
<proteinExistence type="inferred from homology"/>
<dbReference type="Pfam" id="PF21447">
    <property type="entry name" value="Ppx-GppA_III"/>
    <property type="match status" value="1"/>
</dbReference>
<evidence type="ECO:0000256" key="7">
    <source>
        <dbReference type="ARBA" id="ARBA00022475"/>
    </source>
</evidence>
<dbReference type="Gene3D" id="3.30.420.150">
    <property type="entry name" value="Exopolyphosphatase. Domain 2"/>
    <property type="match status" value="1"/>
</dbReference>
<comment type="subunit">
    <text evidence="4">Homodimer.</text>
</comment>
<feature type="domain" description="Ppx/GppA phosphatase N-terminal" evidence="11">
    <location>
        <begin position="32"/>
        <end position="312"/>
    </location>
</feature>
<evidence type="ECO:0000256" key="8">
    <source>
        <dbReference type="ARBA" id="ARBA00022801"/>
    </source>
</evidence>
<keyword evidence="14" id="KW-1185">Reference proteome</keyword>
<comment type="subcellular location">
    <subcellularLocation>
        <location evidence="2">Cell membrane</location>
        <topology evidence="2">Peripheral membrane protein</topology>
    </subcellularLocation>
</comment>
<dbReference type="NCBIfam" id="TIGR03706">
    <property type="entry name" value="exo_poly_only"/>
    <property type="match status" value="1"/>
</dbReference>
<keyword evidence="9" id="KW-0472">Membrane</keyword>
<protein>
    <recommendedName>
        <fullName evidence="6">Exopolyphosphatase</fullName>
        <ecNumber evidence="5">3.6.1.11</ecNumber>
    </recommendedName>
</protein>
<dbReference type="PIRSF" id="PIRSF001267">
    <property type="entry name" value="Pyrophosphatase_GppA_Ppx"/>
    <property type="match status" value="1"/>
</dbReference>
<dbReference type="InterPro" id="IPR043129">
    <property type="entry name" value="ATPase_NBD"/>
</dbReference>
<dbReference type="InterPro" id="IPR048950">
    <property type="entry name" value="Ppx_GppA_C"/>
</dbReference>
<evidence type="ECO:0000256" key="10">
    <source>
        <dbReference type="ARBA" id="ARBA00047607"/>
    </source>
</evidence>
<accession>A0ABV5ZCV7</accession>
<dbReference type="InterPro" id="IPR030673">
    <property type="entry name" value="PyroPPase_GppA_Ppx"/>
</dbReference>
<dbReference type="InterPro" id="IPR022371">
    <property type="entry name" value="Exopolyphosphatase"/>
</dbReference>
<dbReference type="PANTHER" id="PTHR30005:SF14">
    <property type="entry name" value="EXOPOLYPHOSPHATASE"/>
    <property type="match status" value="1"/>
</dbReference>
<evidence type="ECO:0000259" key="12">
    <source>
        <dbReference type="Pfam" id="PF21447"/>
    </source>
</evidence>
<reference evidence="13 14" key="1">
    <citation type="submission" date="2024-09" db="EMBL/GenBank/DDBJ databases">
        <authorList>
            <person name="Sun Q."/>
            <person name="Mori K."/>
        </authorList>
    </citation>
    <scope>NUCLEOTIDE SEQUENCE [LARGE SCALE GENOMIC DNA]</scope>
    <source>
        <strain evidence="13 14">ATCC 51285</strain>
    </source>
</reference>
<dbReference type="Proteomes" id="UP001589628">
    <property type="component" value="Unassembled WGS sequence"/>
</dbReference>
<evidence type="ECO:0000256" key="1">
    <source>
        <dbReference type="ARBA" id="ARBA00001946"/>
    </source>
</evidence>
<dbReference type="SUPFAM" id="SSF109604">
    <property type="entry name" value="HD-domain/PDEase-like"/>
    <property type="match status" value="1"/>
</dbReference>
<dbReference type="GO" id="GO:0004309">
    <property type="term" value="F:exopolyphosphatase activity"/>
    <property type="evidence" value="ECO:0007669"/>
    <property type="project" value="UniProtKB-EC"/>
</dbReference>
<evidence type="ECO:0000256" key="9">
    <source>
        <dbReference type="ARBA" id="ARBA00023136"/>
    </source>
</evidence>
<evidence type="ECO:0000256" key="4">
    <source>
        <dbReference type="ARBA" id="ARBA00011738"/>
    </source>
</evidence>
<dbReference type="EC" id="3.6.1.11" evidence="5"/>
<dbReference type="EMBL" id="JBHLZN010000002">
    <property type="protein sequence ID" value="MFB9886438.1"/>
    <property type="molecule type" value="Genomic_DNA"/>
</dbReference>
<feature type="domain" description="Ppx/GppA phosphatase C-terminal" evidence="12">
    <location>
        <begin position="320"/>
        <end position="493"/>
    </location>
</feature>
<sequence>MVNTESVVATQAVEHPLIAAIDLGSNSFHMVLARLVQGDVQIVDKMGEKVQLAAGLDANDNLSEDAMERGLACLERFAQRIAGMPRGAVKIVGTNALRAARNRDEFIRRAQSLIQHPIEVIAGREEARLIYLGAAQSLAGSSGSRLVVDIGGGSTEFIIGERMEPKALESLHMGCVSYTQRFFADGEINEKSFRKAVMAAQRELMAIRQHFKRHSWDLAIGASGTIKSIENICVTQGWSEAGISLDGLRKLRKKLMQTKHVSLLKLDTLKPDRQNLLPAGLAILWAIFNALDIEMMYKADGALREGLLLDMQGRLLHEDIRERTIDAQMRRYHVDKRHAYRVENSALIALAQVKQQWDLLEPEYHHLLSWAARTHEIGLAIAHSNFHKHGAYILENADLAGFTRQEQMALASLVRNHRRKLSKSTFEALPLNYREPCLKLTVLLRLAVVLHRNRNKQRQPAFNLSLQDTTLQLSFPPGWLDSRPLTRAELAEEAAYLSNLGLVLEYH</sequence>
<evidence type="ECO:0000256" key="6">
    <source>
        <dbReference type="ARBA" id="ARBA00020416"/>
    </source>
</evidence>
<evidence type="ECO:0000256" key="2">
    <source>
        <dbReference type="ARBA" id="ARBA00004202"/>
    </source>
</evidence>
<dbReference type="PANTHER" id="PTHR30005">
    <property type="entry name" value="EXOPOLYPHOSPHATASE"/>
    <property type="match status" value="1"/>
</dbReference>
<dbReference type="InterPro" id="IPR050273">
    <property type="entry name" value="GppA/Ppx_hydrolase"/>
</dbReference>
<dbReference type="SUPFAM" id="SSF53067">
    <property type="entry name" value="Actin-like ATPase domain"/>
    <property type="match status" value="2"/>
</dbReference>
<evidence type="ECO:0000259" key="11">
    <source>
        <dbReference type="Pfam" id="PF02541"/>
    </source>
</evidence>
<dbReference type="Gene3D" id="1.10.3210.10">
    <property type="entry name" value="Hypothetical protein af1432"/>
    <property type="match status" value="1"/>
</dbReference>
<comment type="caution">
    <text evidence="13">The sequence shown here is derived from an EMBL/GenBank/DDBJ whole genome shotgun (WGS) entry which is preliminary data.</text>
</comment>